<keyword evidence="1" id="KW-1133">Transmembrane helix</keyword>
<reference evidence="2" key="1">
    <citation type="journal article" date="2022" name="bioRxiv">
        <title>Sequencing and chromosome-scale assembly of the giantPleurodeles waltlgenome.</title>
        <authorList>
            <person name="Brown T."/>
            <person name="Elewa A."/>
            <person name="Iarovenko S."/>
            <person name="Subramanian E."/>
            <person name="Araus A.J."/>
            <person name="Petzold A."/>
            <person name="Susuki M."/>
            <person name="Suzuki K.-i.T."/>
            <person name="Hayashi T."/>
            <person name="Toyoda A."/>
            <person name="Oliveira C."/>
            <person name="Osipova E."/>
            <person name="Leigh N.D."/>
            <person name="Simon A."/>
            <person name="Yun M.H."/>
        </authorList>
    </citation>
    <scope>NUCLEOTIDE SEQUENCE</scope>
    <source>
        <strain evidence="2">20211129_DDA</strain>
        <tissue evidence="2">Liver</tissue>
    </source>
</reference>
<feature type="non-terminal residue" evidence="2">
    <location>
        <position position="74"/>
    </location>
</feature>
<comment type="caution">
    <text evidence="2">The sequence shown here is derived from an EMBL/GenBank/DDBJ whole genome shotgun (WGS) entry which is preliminary data.</text>
</comment>
<name>A0AAV7QK69_PLEWA</name>
<evidence type="ECO:0000313" key="2">
    <source>
        <dbReference type="EMBL" id="KAJ1140864.1"/>
    </source>
</evidence>
<accession>A0AAV7QK69</accession>
<dbReference type="EMBL" id="JANPWB010000010">
    <property type="protein sequence ID" value="KAJ1140864.1"/>
    <property type="molecule type" value="Genomic_DNA"/>
</dbReference>
<proteinExistence type="predicted"/>
<keyword evidence="3" id="KW-1185">Reference proteome</keyword>
<dbReference type="Proteomes" id="UP001066276">
    <property type="component" value="Chromosome 6"/>
</dbReference>
<evidence type="ECO:0000313" key="3">
    <source>
        <dbReference type="Proteomes" id="UP001066276"/>
    </source>
</evidence>
<keyword evidence="1" id="KW-0812">Transmembrane</keyword>
<gene>
    <name evidence="2" type="ORF">NDU88_007202</name>
</gene>
<protein>
    <submittedName>
        <fullName evidence="2">Uncharacterized protein</fullName>
    </submittedName>
</protein>
<keyword evidence="1" id="KW-0472">Membrane</keyword>
<feature type="non-terminal residue" evidence="2">
    <location>
        <position position="1"/>
    </location>
</feature>
<feature type="transmembrane region" description="Helical" evidence="1">
    <location>
        <begin position="44"/>
        <end position="69"/>
    </location>
</feature>
<dbReference type="AlphaFoldDB" id="A0AAV7QK69"/>
<sequence length="74" mass="8450">ILRREKTVLMMSPLGKSCQKKVPSERQRNLAGQKSSALHDINHVTWIIALFPVTWIIALLSVTWIIALLPIRFT</sequence>
<evidence type="ECO:0000256" key="1">
    <source>
        <dbReference type="SAM" id="Phobius"/>
    </source>
</evidence>
<organism evidence="2 3">
    <name type="scientific">Pleurodeles waltl</name>
    <name type="common">Iberian ribbed newt</name>
    <dbReference type="NCBI Taxonomy" id="8319"/>
    <lineage>
        <taxon>Eukaryota</taxon>
        <taxon>Metazoa</taxon>
        <taxon>Chordata</taxon>
        <taxon>Craniata</taxon>
        <taxon>Vertebrata</taxon>
        <taxon>Euteleostomi</taxon>
        <taxon>Amphibia</taxon>
        <taxon>Batrachia</taxon>
        <taxon>Caudata</taxon>
        <taxon>Salamandroidea</taxon>
        <taxon>Salamandridae</taxon>
        <taxon>Pleurodelinae</taxon>
        <taxon>Pleurodeles</taxon>
    </lineage>
</organism>